<dbReference type="GO" id="GO:0005886">
    <property type="term" value="C:plasma membrane"/>
    <property type="evidence" value="ECO:0007669"/>
    <property type="project" value="TreeGrafter"/>
</dbReference>
<keyword evidence="10" id="KW-1185">Reference proteome</keyword>
<name>A0AAU9ED43_9FIRM</name>
<accession>A0AAU9ED43</accession>
<gene>
    <name evidence="9" type="ORF">HLPR_08480</name>
</gene>
<keyword evidence="1" id="KW-1003">Cell membrane</keyword>
<evidence type="ECO:0000256" key="7">
    <source>
        <dbReference type="ARBA" id="ARBA00023136"/>
    </source>
</evidence>
<evidence type="ECO:0000256" key="3">
    <source>
        <dbReference type="ARBA" id="ARBA00022679"/>
    </source>
</evidence>
<dbReference type="Pfam" id="PF00535">
    <property type="entry name" value="Glycos_transf_2"/>
    <property type="match status" value="1"/>
</dbReference>
<keyword evidence="7" id="KW-0472">Membrane</keyword>
<keyword evidence="2" id="KW-0328">Glycosyltransferase</keyword>
<dbReference type="GO" id="GO:0009103">
    <property type="term" value="P:lipopolysaccharide biosynthetic process"/>
    <property type="evidence" value="ECO:0007669"/>
    <property type="project" value="UniProtKB-KW"/>
</dbReference>
<dbReference type="InterPro" id="IPR050256">
    <property type="entry name" value="Glycosyltransferase_2"/>
</dbReference>
<dbReference type="EMBL" id="AP028654">
    <property type="protein sequence ID" value="BEP28517.1"/>
    <property type="molecule type" value="Genomic_DNA"/>
</dbReference>
<dbReference type="InterPro" id="IPR001173">
    <property type="entry name" value="Glyco_trans_2-like"/>
</dbReference>
<protein>
    <recommendedName>
        <fullName evidence="8">Glycosyltransferase 2-like domain-containing protein</fullName>
    </recommendedName>
</protein>
<proteinExistence type="predicted"/>
<dbReference type="Gene3D" id="3.90.550.10">
    <property type="entry name" value="Spore Coat Polysaccharide Biosynthesis Protein SpsA, Chain A"/>
    <property type="match status" value="1"/>
</dbReference>
<organism evidence="9 10">
    <name type="scientific">Helicovermis profundi</name>
    <dbReference type="NCBI Taxonomy" id="3065157"/>
    <lineage>
        <taxon>Bacteria</taxon>
        <taxon>Bacillati</taxon>
        <taxon>Bacillota</taxon>
        <taxon>Clostridia</taxon>
        <taxon>Helicovermis</taxon>
    </lineage>
</organism>
<dbReference type="RefSeq" id="WP_338536833.1">
    <property type="nucleotide sequence ID" value="NZ_AP028654.1"/>
</dbReference>
<evidence type="ECO:0000259" key="8">
    <source>
        <dbReference type="Pfam" id="PF00535"/>
    </source>
</evidence>
<evidence type="ECO:0000256" key="2">
    <source>
        <dbReference type="ARBA" id="ARBA00022676"/>
    </source>
</evidence>
<keyword evidence="3" id="KW-0808">Transferase</keyword>
<dbReference type="KEGG" id="hprf:HLPR_08480"/>
<keyword evidence="5" id="KW-0448">Lipopolysaccharide biosynthesis</keyword>
<keyword evidence="4" id="KW-0812">Transmembrane</keyword>
<feature type="domain" description="Glycosyltransferase 2-like" evidence="8">
    <location>
        <begin position="4"/>
        <end position="163"/>
    </location>
</feature>
<dbReference type="GO" id="GO:0099621">
    <property type="term" value="F:undecaprenyl-phosphate 4-deoxy-4-formamido-L-arabinose transferase activity"/>
    <property type="evidence" value="ECO:0007669"/>
    <property type="project" value="TreeGrafter"/>
</dbReference>
<evidence type="ECO:0000256" key="4">
    <source>
        <dbReference type="ARBA" id="ARBA00022692"/>
    </source>
</evidence>
<dbReference type="AlphaFoldDB" id="A0AAU9ED43"/>
<dbReference type="Proteomes" id="UP001321786">
    <property type="component" value="Chromosome"/>
</dbReference>
<evidence type="ECO:0000256" key="6">
    <source>
        <dbReference type="ARBA" id="ARBA00022989"/>
    </source>
</evidence>
<keyword evidence="6" id="KW-1133">Transmembrane helix</keyword>
<dbReference type="PANTHER" id="PTHR48090:SF3">
    <property type="entry name" value="UNDECAPRENYL-PHOSPHATE 4-DEOXY-4-FORMAMIDO-L-ARABINOSE TRANSFERASE"/>
    <property type="match status" value="1"/>
</dbReference>
<evidence type="ECO:0000256" key="5">
    <source>
        <dbReference type="ARBA" id="ARBA00022985"/>
    </source>
</evidence>
<sequence length="240" mass="27527">MDLSIVIPVYNSQKSLNLLVTKIIDNLIDISFEIILVDDGSIDNSFNEILKLSKENENILGIKLDKNYGQQNATFCGIVNSSGKFIVTIDDDLQHPVECIEKLFKSIKEGYDVCYGIYTYSDSSVRKAGSLMRDFLFNYLIGKPKGIDISSFRVINRDIVNKIKKCDYKFINISAQILKETKNISNLKVEKEPRLYGNSGYNFKKLLSLYLKTALYYSKFSFYPEKFKKGKAYKIESKTE</sequence>
<dbReference type="CDD" id="cd04187">
    <property type="entry name" value="DPM1_like_bac"/>
    <property type="match status" value="1"/>
</dbReference>
<evidence type="ECO:0000256" key="1">
    <source>
        <dbReference type="ARBA" id="ARBA00022475"/>
    </source>
</evidence>
<evidence type="ECO:0000313" key="9">
    <source>
        <dbReference type="EMBL" id="BEP28517.1"/>
    </source>
</evidence>
<dbReference type="SUPFAM" id="SSF53448">
    <property type="entry name" value="Nucleotide-diphospho-sugar transferases"/>
    <property type="match status" value="1"/>
</dbReference>
<dbReference type="InterPro" id="IPR029044">
    <property type="entry name" value="Nucleotide-diphossugar_trans"/>
</dbReference>
<evidence type="ECO:0000313" key="10">
    <source>
        <dbReference type="Proteomes" id="UP001321786"/>
    </source>
</evidence>
<reference evidence="9 10" key="1">
    <citation type="submission" date="2023-08" db="EMBL/GenBank/DDBJ databases">
        <title>Helicovermis profunda gen. nov., sp. nov., a novel mesophilic, fermentative bacterium within the Bacillota from a deep-sea hydrothermal vent chimney.</title>
        <authorList>
            <person name="Miyazaki U."/>
            <person name="Mizutani D."/>
            <person name="Hashimoto Y."/>
            <person name="Tame A."/>
            <person name="Sawayama S."/>
            <person name="Miyazaki J."/>
            <person name="Takai K."/>
            <person name="Nakagawa S."/>
        </authorList>
    </citation>
    <scope>NUCLEOTIDE SEQUENCE [LARGE SCALE GENOMIC DNA]</scope>
    <source>
        <strain evidence="9 10">S502</strain>
    </source>
</reference>
<dbReference type="PANTHER" id="PTHR48090">
    <property type="entry name" value="UNDECAPRENYL-PHOSPHATE 4-DEOXY-4-FORMAMIDO-L-ARABINOSE TRANSFERASE-RELATED"/>
    <property type="match status" value="1"/>
</dbReference>